<dbReference type="PANTHER" id="PTHR43280">
    <property type="entry name" value="ARAC-FAMILY TRANSCRIPTIONAL REGULATOR"/>
    <property type="match status" value="1"/>
</dbReference>
<feature type="domain" description="HTH araC/xylS-type" evidence="5">
    <location>
        <begin position="267"/>
        <end position="371"/>
    </location>
</feature>
<keyword evidence="1" id="KW-0805">Transcription regulation</keyword>
<dbReference type="InterPro" id="IPR018060">
    <property type="entry name" value="HTH_AraC"/>
</dbReference>
<feature type="transmembrane region" description="Helical" evidence="4">
    <location>
        <begin position="140"/>
        <end position="163"/>
    </location>
</feature>
<sequence length="374" mass="44102">MNFNIFNSIILAGVIQGIIFGAVVLWSKKYKHKSVFFLASLIITYSLSNFQFYLQDISYLTYEELFRTIYMPWADLTPALLYFYVIFYLYPKRKILKKEYLLFLPFSFTVVLGVLYKVFIRVENKSEPLIYVTAFIRNYVAYYTEIISAILSIIVIVVLLNTLKKYRQEFKYLESESIQLQLSWLKNTLFILMFMVVLWITSVLVDLYIDEISFYPVWLGVAFLIYWLGHLGVYKYGVFEERKEIRRRRNSKVDSVNFSNTKHIIIERLKIFLEEEKRFLNPELSLEKTAEAIGLSQGHLSKIINRELQMSYKDYLNSLRVNEAKSYLKNSEFSNYTLVAIGLEAGFNSKSAFNSSFKKLTGETPSQFKKRHIN</sequence>
<evidence type="ECO:0000256" key="4">
    <source>
        <dbReference type="SAM" id="Phobius"/>
    </source>
</evidence>
<keyword evidence="3" id="KW-0804">Transcription</keyword>
<feature type="transmembrane region" description="Helical" evidence="4">
    <location>
        <begin position="69"/>
        <end position="90"/>
    </location>
</feature>
<reference evidence="6 7" key="1">
    <citation type="submission" date="2023-09" db="EMBL/GenBank/DDBJ databases">
        <authorList>
            <person name="Rey-Velasco X."/>
        </authorList>
    </citation>
    <scope>NUCLEOTIDE SEQUENCE [LARGE SCALE GENOMIC DNA]</scope>
    <source>
        <strain evidence="6 7">W332</strain>
    </source>
</reference>
<accession>A0ABU2YH47</accession>
<dbReference type="Gene3D" id="1.10.10.60">
    <property type="entry name" value="Homeodomain-like"/>
    <property type="match status" value="2"/>
</dbReference>
<proteinExistence type="predicted"/>
<dbReference type="Pfam" id="PF12833">
    <property type="entry name" value="HTH_18"/>
    <property type="match status" value="1"/>
</dbReference>
<evidence type="ECO:0000256" key="1">
    <source>
        <dbReference type="ARBA" id="ARBA00023015"/>
    </source>
</evidence>
<dbReference type="SMART" id="SM00342">
    <property type="entry name" value="HTH_ARAC"/>
    <property type="match status" value="1"/>
</dbReference>
<protein>
    <submittedName>
        <fullName evidence="6">AraC family transcriptional regulator</fullName>
    </submittedName>
</protein>
<evidence type="ECO:0000313" key="6">
    <source>
        <dbReference type="EMBL" id="MDT0557024.1"/>
    </source>
</evidence>
<dbReference type="RefSeq" id="WP_311425801.1">
    <property type="nucleotide sequence ID" value="NZ_JAVRIA010000001.1"/>
</dbReference>
<feature type="transmembrane region" description="Helical" evidence="4">
    <location>
        <begin position="217"/>
        <end position="239"/>
    </location>
</feature>
<dbReference type="InterPro" id="IPR018062">
    <property type="entry name" value="HTH_AraC-typ_CS"/>
</dbReference>
<dbReference type="SUPFAM" id="SSF46689">
    <property type="entry name" value="Homeodomain-like"/>
    <property type="match status" value="1"/>
</dbReference>
<keyword evidence="7" id="KW-1185">Reference proteome</keyword>
<gene>
    <name evidence="6" type="ORF">RM697_00100</name>
</gene>
<keyword evidence="4" id="KW-0812">Transmembrane</keyword>
<dbReference type="PROSITE" id="PS01124">
    <property type="entry name" value="HTH_ARAC_FAMILY_2"/>
    <property type="match status" value="1"/>
</dbReference>
<dbReference type="PROSITE" id="PS00041">
    <property type="entry name" value="HTH_ARAC_FAMILY_1"/>
    <property type="match status" value="1"/>
</dbReference>
<feature type="transmembrane region" description="Helical" evidence="4">
    <location>
        <begin position="6"/>
        <end position="26"/>
    </location>
</feature>
<feature type="transmembrane region" description="Helical" evidence="4">
    <location>
        <begin position="102"/>
        <end position="120"/>
    </location>
</feature>
<organism evidence="6 7">
    <name type="scientific">Microcosmobacter mediterraneus</name>
    <dbReference type="NCBI Taxonomy" id="3075607"/>
    <lineage>
        <taxon>Bacteria</taxon>
        <taxon>Pseudomonadati</taxon>
        <taxon>Bacteroidota</taxon>
        <taxon>Flavobacteriia</taxon>
        <taxon>Flavobacteriales</taxon>
        <taxon>Flavobacteriaceae</taxon>
        <taxon>Microcosmobacter</taxon>
    </lineage>
</organism>
<dbReference type="Proteomes" id="UP001259492">
    <property type="component" value="Unassembled WGS sequence"/>
</dbReference>
<dbReference type="InterPro" id="IPR009057">
    <property type="entry name" value="Homeodomain-like_sf"/>
</dbReference>
<name>A0ABU2YH47_9FLAO</name>
<dbReference type="PANTHER" id="PTHR43280:SF29">
    <property type="entry name" value="ARAC-FAMILY TRANSCRIPTIONAL REGULATOR"/>
    <property type="match status" value="1"/>
</dbReference>
<keyword evidence="2" id="KW-0238">DNA-binding</keyword>
<keyword evidence="4" id="KW-0472">Membrane</keyword>
<keyword evidence="4" id="KW-1133">Transmembrane helix</keyword>
<evidence type="ECO:0000313" key="7">
    <source>
        <dbReference type="Proteomes" id="UP001259492"/>
    </source>
</evidence>
<feature type="transmembrane region" description="Helical" evidence="4">
    <location>
        <begin position="184"/>
        <end position="205"/>
    </location>
</feature>
<evidence type="ECO:0000259" key="5">
    <source>
        <dbReference type="PROSITE" id="PS01124"/>
    </source>
</evidence>
<evidence type="ECO:0000256" key="2">
    <source>
        <dbReference type="ARBA" id="ARBA00023125"/>
    </source>
</evidence>
<feature type="transmembrane region" description="Helical" evidence="4">
    <location>
        <begin position="35"/>
        <end position="54"/>
    </location>
</feature>
<evidence type="ECO:0000256" key="3">
    <source>
        <dbReference type="ARBA" id="ARBA00023163"/>
    </source>
</evidence>
<dbReference type="EMBL" id="JAVRIA010000001">
    <property type="protein sequence ID" value="MDT0557024.1"/>
    <property type="molecule type" value="Genomic_DNA"/>
</dbReference>
<comment type="caution">
    <text evidence="6">The sequence shown here is derived from an EMBL/GenBank/DDBJ whole genome shotgun (WGS) entry which is preliminary data.</text>
</comment>